<dbReference type="AlphaFoldDB" id="D7KRG4"/>
<organism evidence="2">
    <name type="scientific">Arabidopsis lyrata subsp. lyrata</name>
    <name type="common">Lyre-leaved rock-cress</name>
    <dbReference type="NCBI Taxonomy" id="81972"/>
    <lineage>
        <taxon>Eukaryota</taxon>
        <taxon>Viridiplantae</taxon>
        <taxon>Streptophyta</taxon>
        <taxon>Embryophyta</taxon>
        <taxon>Tracheophyta</taxon>
        <taxon>Spermatophyta</taxon>
        <taxon>Magnoliopsida</taxon>
        <taxon>eudicotyledons</taxon>
        <taxon>Gunneridae</taxon>
        <taxon>Pentapetalae</taxon>
        <taxon>rosids</taxon>
        <taxon>malvids</taxon>
        <taxon>Brassicales</taxon>
        <taxon>Brassicaceae</taxon>
        <taxon>Camelineae</taxon>
        <taxon>Arabidopsis</taxon>
    </lineage>
</organism>
<gene>
    <name evidence="1" type="ORF">ARALYDRAFT_475597</name>
</gene>
<keyword evidence="2" id="KW-1185">Reference proteome</keyword>
<reference evidence="2" key="1">
    <citation type="journal article" date="2011" name="Nat. Genet.">
        <title>The Arabidopsis lyrata genome sequence and the basis of rapid genome size change.</title>
        <authorList>
            <person name="Hu T.T."/>
            <person name="Pattyn P."/>
            <person name="Bakker E.G."/>
            <person name="Cao J."/>
            <person name="Cheng J.-F."/>
            <person name="Clark R.M."/>
            <person name="Fahlgren N."/>
            <person name="Fawcett J.A."/>
            <person name="Grimwood J."/>
            <person name="Gundlach H."/>
            <person name="Haberer G."/>
            <person name="Hollister J.D."/>
            <person name="Ossowski S."/>
            <person name="Ottilar R.P."/>
            <person name="Salamov A.A."/>
            <person name="Schneeberger K."/>
            <person name="Spannagl M."/>
            <person name="Wang X."/>
            <person name="Yang L."/>
            <person name="Nasrallah M.E."/>
            <person name="Bergelson J."/>
            <person name="Carrington J.C."/>
            <person name="Gaut B.S."/>
            <person name="Schmutz J."/>
            <person name="Mayer K.F.X."/>
            <person name="Van de Peer Y."/>
            <person name="Grigoriev I.V."/>
            <person name="Nordborg M."/>
            <person name="Weigel D."/>
            <person name="Guo Y.-L."/>
        </authorList>
    </citation>
    <scope>NUCLEOTIDE SEQUENCE [LARGE SCALE GENOMIC DNA]</scope>
    <source>
        <strain evidence="2">cv. MN47</strain>
    </source>
</reference>
<protein>
    <submittedName>
        <fullName evidence="1">Uncharacterized protein</fullName>
    </submittedName>
</protein>
<evidence type="ECO:0000313" key="1">
    <source>
        <dbReference type="EMBL" id="EFH63147.1"/>
    </source>
</evidence>
<proteinExistence type="predicted"/>
<dbReference type="HOGENOM" id="CLU_2944812_0_0_1"/>
<name>D7KRG4_ARALL</name>
<dbReference type="EMBL" id="GL348714">
    <property type="protein sequence ID" value="EFH63147.1"/>
    <property type="molecule type" value="Genomic_DNA"/>
</dbReference>
<evidence type="ECO:0000313" key="2">
    <source>
        <dbReference type="Proteomes" id="UP000008694"/>
    </source>
</evidence>
<accession>D7KRG4</accession>
<dbReference type="Proteomes" id="UP000008694">
    <property type="component" value="Unassembled WGS sequence"/>
</dbReference>
<sequence length="60" mass="7073">MVIRVSKVRTRWMFIVPTMLISPNPNEEEERKGIIFKKVFVLLISRRSASSPMPPIRILY</sequence>
<dbReference type="Gramene" id="fgenesh2_kg.2__727__AT2G12905.1">
    <property type="protein sequence ID" value="fgenesh2_kg.2__727__AT2G12905.1"/>
    <property type="gene ID" value="fgenesh2_kg.2__727__AT2G12905.1"/>
</dbReference>